<keyword evidence="5 7" id="KW-0143">Chaperone</keyword>
<dbReference type="InterPro" id="IPR009012">
    <property type="entry name" value="GrpE_head"/>
</dbReference>
<dbReference type="GO" id="GO:0051082">
    <property type="term" value="F:unfolded protein binding"/>
    <property type="evidence" value="ECO:0007669"/>
    <property type="project" value="TreeGrafter"/>
</dbReference>
<dbReference type="SUPFAM" id="SSF58014">
    <property type="entry name" value="Coiled-coil domain of nucleotide exchange factor GrpE"/>
    <property type="match status" value="1"/>
</dbReference>
<dbReference type="Gene3D" id="2.30.22.10">
    <property type="entry name" value="Head domain of nucleotide exchange factor GrpE"/>
    <property type="match status" value="1"/>
</dbReference>
<evidence type="ECO:0000256" key="5">
    <source>
        <dbReference type="ARBA" id="ARBA00023186"/>
    </source>
</evidence>
<dbReference type="Gene3D" id="3.90.20.20">
    <property type="match status" value="1"/>
</dbReference>
<organism evidence="10 11">
    <name type="scientific">Gryllus longicercus</name>
    <dbReference type="NCBI Taxonomy" id="2509291"/>
    <lineage>
        <taxon>Eukaryota</taxon>
        <taxon>Metazoa</taxon>
        <taxon>Ecdysozoa</taxon>
        <taxon>Arthropoda</taxon>
        <taxon>Hexapoda</taxon>
        <taxon>Insecta</taxon>
        <taxon>Pterygota</taxon>
        <taxon>Neoptera</taxon>
        <taxon>Polyneoptera</taxon>
        <taxon>Orthoptera</taxon>
        <taxon>Ensifera</taxon>
        <taxon>Gryllidea</taxon>
        <taxon>Grylloidea</taxon>
        <taxon>Gryllidae</taxon>
        <taxon>Gryllinae</taxon>
        <taxon>Gryllus</taxon>
    </lineage>
</organism>
<gene>
    <name evidence="10" type="ORF">R5R35_012933</name>
</gene>
<dbReference type="FunFam" id="3.90.20.20:FF:000003">
    <property type="entry name" value="GrpE protein homolog"/>
    <property type="match status" value="1"/>
</dbReference>
<keyword evidence="3" id="KW-0809">Transit peptide</keyword>
<comment type="caution">
    <text evidence="10">The sequence shown here is derived from an EMBL/GenBank/DDBJ whole genome shotgun (WGS) entry which is preliminary data.</text>
</comment>
<dbReference type="GO" id="GO:0000774">
    <property type="term" value="F:adenyl-nucleotide exchange factor activity"/>
    <property type="evidence" value="ECO:0007669"/>
    <property type="project" value="InterPro"/>
</dbReference>
<dbReference type="GO" id="GO:0030150">
    <property type="term" value="P:protein import into mitochondrial matrix"/>
    <property type="evidence" value="ECO:0007669"/>
    <property type="project" value="TreeGrafter"/>
</dbReference>
<keyword evidence="11" id="KW-1185">Reference proteome</keyword>
<dbReference type="EMBL" id="JAZDUA010000007">
    <property type="protein sequence ID" value="KAK7873919.1"/>
    <property type="molecule type" value="Genomic_DNA"/>
</dbReference>
<dbReference type="AlphaFoldDB" id="A0AAN9VYG3"/>
<comment type="subcellular location">
    <subcellularLocation>
        <location evidence="1 7">Mitochondrion matrix</location>
    </subcellularLocation>
</comment>
<dbReference type="Proteomes" id="UP001378592">
    <property type="component" value="Unassembled WGS sequence"/>
</dbReference>
<feature type="coiled-coil region" evidence="9">
    <location>
        <begin position="70"/>
        <end position="111"/>
    </location>
</feature>
<dbReference type="CDD" id="cd00446">
    <property type="entry name" value="GrpE"/>
    <property type="match status" value="1"/>
</dbReference>
<dbReference type="GO" id="GO:0001405">
    <property type="term" value="C:PAM complex, Tim23 associated import motor"/>
    <property type="evidence" value="ECO:0007669"/>
    <property type="project" value="TreeGrafter"/>
</dbReference>
<dbReference type="InterPro" id="IPR013805">
    <property type="entry name" value="GrpE_CC"/>
</dbReference>
<dbReference type="PANTHER" id="PTHR21237">
    <property type="entry name" value="GRPE PROTEIN"/>
    <property type="match status" value="1"/>
</dbReference>
<keyword evidence="9" id="KW-0175">Coiled coil</keyword>
<sequence>MASMNLSATSKIARRVTEGAFCFVKQGQAIKWHPSFHHSKFCLRPLSAVASEETSQNIPQSPTAAPNADGLKLKEEVEKLNKDIASLEEKRQDLDDKYKRALAEGENMRRRLMKQIDDAKLYGIQGFCKDLLEVSDILGTATESVPKQEVTDSNPHLKNLYEGLTMTEAQLQKVFKRHGLVPVNPLNEKFDPNFHEALFQQETADKEPGTVIVVSKIGYKLHDRVIRPALVGVSKGS</sequence>
<evidence type="ECO:0000256" key="6">
    <source>
        <dbReference type="ARBA" id="ARBA00045572"/>
    </source>
</evidence>
<dbReference type="GO" id="GO:0051087">
    <property type="term" value="F:protein-folding chaperone binding"/>
    <property type="evidence" value="ECO:0007669"/>
    <property type="project" value="InterPro"/>
</dbReference>
<comment type="similarity">
    <text evidence="2 8">Belongs to the GrpE family.</text>
</comment>
<dbReference type="SUPFAM" id="SSF51064">
    <property type="entry name" value="Head domain of nucleotide exchange factor GrpE"/>
    <property type="match status" value="1"/>
</dbReference>
<evidence type="ECO:0000256" key="9">
    <source>
        <dbReference type="SAM" id="Coils"/>
    </source>
</evidence>
<name>A0AAN9VYG3_9ORTH</name>
<evidence type="ECO:0000256" key="4">
    <source>
        <dbReference type="ARBA" id="ARBA00023128"/>
    </source>
</evidence>
<proteinExistence type="inferred from homology"/>
<dbReference type="Pfam" id="PF01025">
    <property type="entry name" value="GrpE"/>
    <property type="match status" value="1"/>
</dbReference>
<evidence type="ECO:0000256" key="1">
    <source>
        <dbReference type="ARBA" id="ARBA00004305"/>
    </source>
</evidence>
<dbReference type="PROSITE" id="PS01071">
    <property type="entry name" value="GRPE"/>
    <property type="match status" value="1"/>
</dbReference>
<keyword evidence="4 7" id="KW-0496">Mitochondrion</keyword>
<dbReference type="InterPro" id="IPR000740">
    <property type="entry name" value="GrpE"/>
</dbReference>
<evidence type="ECO:0000256" key="8">
    <source>
        <dbReference type="RuleBase" id="RU004478"/>
    </source>
</evidence>
<comment type="function">
    <text evidence="6">Essential component of the PAM complex, a complex required for the translocation of transit peptide-containing proteins from the inner membrane into the mitochondrial matrix in an ATP-dependent manner. Seems to control the nucleotide-dependent binding of mitochondrial HSP70 to substrate proteins.</text>
</comment>
<accession>A0AAN9VYG3</accession>
<dbReference type="PRINTS" id="PR00773">
    <property type="entry name" value="GRPEPROTEIN"/>
</dbReference>
<dbReference type="PANTHER" id="PTHR21237:SF23">
    <property type="entry name" value="GRPE PROTEIN HOMOLOG, MITOCHONDRIAL"/>
    <property type="match status" value="1"/>
</dbReference>
<reference evidence="10 11" key="1">
    <citation type="submission" date="2024-03" db="EMBL/GenBank/DDBJ databases">
        <title>The genome assembly and annotation of the cricket Gryllus longicercus Weissman &amp; Gray.</title>
        <authorList>
            <person name="Szrajer S."/>
            <person name="Gray D."/>
            <person name="Ylla G."/>
        </authorList>
    </citation>
    <scope>NUCLEOTIDE SEQUENCE [LARGE SCALE GENOMIC DNA]</scope>
    <source>
        <strain evidence="10">DAG 2021-001</strain>
        <tissue evidence="10">Whole body minus gut</tissue>
    </source>
</reference>
<dbReference type="FunFam" id="2.30.22.10:FF:000002">
    <property type="entry name" value="GrpE protein homolog"/>
    <property type="match status" value="1"/>
</dbReference>
<dbReference type="GO" id="GO:0006457">
    <property type="term" value="P:protein folding"/>
    <property type="evidence" value="ECO:0007669"/>
    <property type="project" value="InterPro"/>
</dbReference>
<dbReference type="HAMAP" id="MF_01151">
    <property type="entry name" value="GrpE"/>
    <property type="match status" value="1"/>
</dbReference>
<protein>
    <recommendedName>
        <fullName evidence="7">GrpE protein homolog</fullName>
    </recommendedName>
</protein>
<evidence type="ECO:0000313" key="10">
    <source>
        <dbReference type="EMBL" id="KAK7873919.1"/>
    </source>
</evidence>
<dbReference type="GO" id="GO:0042803">
    <property type="term" value="F:protein homodimerization activity"/>
    <property type="evidence" value="ECO:0007669"/>
    <property type="project" value="InterPro"/>
</dbReference>
<evidence type="ECO:0000313" key="11">
    <source>
        <dbReference type="Proteomes" id="UP001378592"/>
    </source>
</evidence>
<evidence type="ECO:0000256" key="7">
    <source>
        <dbReference type="RuleBase" id="RU000640"/>
    </source>
</evidence>
<evidence type="ECO:0000256" key="2">
    <source>
        <dbReference type="ARBA" id="ARBA00009054"/>
    </source>
</evidence>
<evidence type="ECO:0000256" key="3">
    <source>
        <dbReference type="ARBA" id="ARBA00022946"/>
    </source>
</evidence>